<feature type="domain" description="Thiolase N-terminal" evidence="7">
    <location>
        <begin position="4"/>
        <end position="262"/>
    </location>
</feature>
<evidence type="ECO:0000256" key="6">
    <source>
        <dbReference type="RuleBase" id="RU003557"/>
    </source>
</evidence>
<dbReference type="GO" id="GO:0033812">
    <property type="term" value="F:3-oxoadipyl-CoA thiolase activity"/>
    <property type="evidence" value="ECO:0007669"/>
    <property type="project" value="UniProtKB-EC"/>
</dbReference>
<feature type="active site" description="Proton acceptor" evidence="5">
    <location>
        <position position="349"/>
    </location>
</feature>
<dbReference type="EMBL" id="FORC01000002">
    <property type="protein sequence ID" value="SFI72546.1"/>
    <property type="molecule type" value="Genomic_DNA"/>
</dbReference>
<dbReference type="NCBIfam" id="NF004206">
    <property type="entry name" value="PRK05656.1"/>
    <property type="match status" value="1"/>
</dbReference>
<evidence type="ECO:0000259" key="7">
    <source>
        <dbReference type="Pfam" id="PF00108"/>
    </source>
</evidence>
<name>A0A1I3KJA3_9GAMM</name>
<dbReference type="PANTHER" id="PTHR18919">
    <property type="entry name" value="ACETYL-COA C-ACYLTRANSFERASE"/>
    <property type="match status" value="1"/>
</dbReference>
<dbReference type="RefSeq" id="WP_074884064.1">
    <property type="nucleotide sequence ID" value="NZ_FORC01000002.1"/>
</dbReference>
<dbReference type="AlphaFoldDB" id="A0A1I3KJA3"/>
<dbReference type="InterPro" id="IPR016039">
    <property type="entry name" value="Thiolase-like"/>
</dbReference>
<dbReference type="InterPro" id="IPR020616">
    <property type="entry name" value="Thiolase_N"/>
</dbReference>
<dbReference type="Pfam" id="PF00108">
    <property type="entry name" value="Thiolase_N"/>
    <property type="match status" value="1"/>
</dbReference>
<dbReference type="OrthoDB" id="9764638at2"/>
<dbReference type="FunFam" id="3.40.47.10:FF:000010">
    <property type="entry name" value="Acetyl-CoA acetyltransferase (Thiolase)"/>
    <property type="match status" value="1"/>
</dbReference>
<dbReference type="InterPro" id="IPR020613">
    <property type="entry name" value="Thiolase_CS"/>
</dbReference>
<dbReference type="PROSITE" id="PS00099">
    <property type="entry name" value="THIOLASE_3"/>
    <property type="match status" value="1"/>
</dbReference>
<evidence type="ECO:0000256" key="3">
    <source>
        <dbReference type="ARBA" id="ARBA00023315"/>
    </source>
</evidence>
<dbReference type="Proteomes" id="UP000183018">
    <property type="component" value="Unassembled WGS sequence"/>
</dbReference>
<dbReference type="Gene3D" id="3.40.47.10">
    <property type="match status" value="2"/>
</dbReference>
<dbReference type="InterPro" id="IPR020617">
    <property type="entry name" value="Thiolase_C"/>
</dbReference>
<dbReference type="InterPro" id="IPR020615">
    <property type="entry name" value="Thiolase_acyl_enz_int_AS"/>
</dbReference>
<dbReference type="PROSITE" id="PS00098">
    <property type="entry name" value="THIOLASE_1"/>
    <property type="match status" value="1"/>
</dbReference>
<feature type="domain" description="Thiolase C-terminal" evidence="8">
    <location>
        <begin position="271"/>
        <end position="392"/>
    </location>
</feature>
<keyword evidence="10" id="KW-1185">Reference proteome</keyword>
<feature type="active site" description="Acyl-thioester intermediate" evidence="5">
    <location>
        <position position="88"/>
    </location>
</feature>
<organism evidence="9 10">
    <name type="scientific">Phytopseudomonas argentinensis</name>
    <dbReference type="NCBI Taxonomy" id="289370"/>
    <lineage>
        <taxon>Bacteria</taxon>
        <taxon>Pseudomonadati</taxon>
        <taxon>Pseudomonadota</taxon>
        <taxon>Gammaproteobacteria</taxon>
        <taxon>Pseudomonadales</taxon>
        <taxon>Pseudomonadaceae</taxon>
        <taxon>Phytopseudomonas</taxon>
    </lineage>
</organism>
<evidence type="ECO:0000313" key="10">
    <source>
        <dbReference type="Proteomes" id="UP000183018"/>
    </source>
</evidence>
<evidence type="ECO:0000313" key="9">
    <source>
        <dbReference type="EMBL" id="SFI72546.1"/>
    </source>
</evidence>
<dbReference type="PROSITE" id="PS00737">
    <property type="entry name" value="THIOLASE_2"/>
    <property type="match status" value="1"/>
</dbReference>
<dbReference type="PANTHER" id="PTHR18919:SF107">
    <property type="entry name" value="ACETYL-COA ACETYLTRANSFERASE, CYTOSOLIC"/>
    <property type="match status" value="1"/>
</dbReference>
<dbReference type="PIRSF" id="PIRSF000429">
    <property type="entry name" value="Ac-CoA_Ac_transf"/>
    <property type="match status" value="1"/>
</dbReference>
<evidence type="ECO:0000256" key="1">
    <source>
        <dbReference type="ARBA" id="ARBA00010982"/>
    </source>
</evidence>
<dbReference type="NCBIfam" id="TIGR01930">
    <property type="entry name" value="AcCoA-C-Actrans"/>
    <property type="match status" value="1"/>
</dbReference>
<comment type="catalytic activity">
    <reaction evidence="4">
        <text>succinyl-CoA + acetyl-CoA = 3-oxoadipyl-CoA + CoA</text>
        <dbReference type="Rhea" id="RHEA:19481"/>
        <dbReference type="ChEBI" id="CHEBI:57287"/>
        <dbReference type="ChEBI" id="CHEBI:57288"/>
        <dbReference type="ChEBI" id="CHEBI:57292"/>
        <dbReference type="ChEBI" id="CHEBI:57348"/>
        <dbReference type="EC" id="2.3.1.174"/>
    </reaction>
</comment>
<dbReference type="SUPFAM" id="SSF53901">
    <property type="entry name" value="Thiolase-like"/>
    <property type="match status" value="2"/>
</dbReference>
<keyword evidence="2 6" id="KW-0808">Transferase</keyword>
<sequence length="393" mass="40458">MQDVVIVAATRTAIGSFQGALADVPATELGAAVIRRLLEQTGLDGTQVDEVILGHVLTAGAGQNTARQAAIKAGLPPAVPALTLNKVCGSGLKALHLGAQAIRCGDAEVIIAGGMENMSLAPYVLPKARTGLRMGHGQLVDSMISDGLWDAFNDYHMGITAENLVDKYAISREDQDAFAAASQQKAIAAIETGRFADEITPILIPQRRGEPVAFATDEQPRAGTTADALGKLKPAFKKDGSVTAGNASSLNDGAAAVLLMSAGKAQALGLPVLARIKAYANAGVDPAIMGIGPVSATRRSLEKAGWTLDQLDLIEANEAFAAQALSVGKELGWDASKVNVNGGAIALGHPIGASGCRVLVTLLHEMLKRDARKGLATLCIGGGQGVALLLERD</sequence>
<evidence type="ECO:0000256" key="2">
    <source>
        <dbReference type="ARBA" id="ARBA00022679"/>
    </source>
</evidence>
<keyword evidence="3 6" id="KW-0012">Acyltransferase</keyword>
<dbReference type="InterPro" id="IPR020610">
    <property type="entry name" value="Thiolase_AS"/>
</dbReference>
<evidence type="ECO:0000256" key="4">
    <source>
        <dbReference type="ARBA" id="ARBA00048527"/>
    </source>
</evidence>
<comment type="similarity">
    <text evidence="1 6">Belongs to the thiolase-like superfamily. Thiolase family.</text>
</comment>
<evidence type="ECO:0000259" key="8">
    <source>
        <dbReference type="Pfam" id="PF02803"/>
    </source>
</evidence>
<gene>
    <name evidence="9" type="ORF">SAMN05216602_2540</name>
</gene>
<protein>
    <submittedName>
        <fullName evidence="9">Acetyl-CoA C-acetyltransferase</fullName>
    </submittedName>
</protein>
<reference evidence="10" key="1">
    <citation type="submission" date="2016-10" db="EMBL/GenBank/DDBJ databases">
        <authorList>
            <person name="Varghese N."/>
            <person name="Submissions S."/>
        </authorList>
    </citation>
    <scope>NUCLEOTIDE SEQUENCE [LARGE SCALE GENOMIC DNA]</scope>
    <source>
        <strain evidence="10">LMG 22563</strain>
    </source>
</reference>
<dbReference type="CDD" id="cd00751">
    <property type="entry name" value="thiolase"/>
    <property type="match status" value="1"/>
</dbReference>
<proteinExistence type="inferred from homology"/>
<dbReference type="Pfam" id="PF02803">
    <property type="entry name" value="Thiolase_C"/>
    <property type="match status" value="1"/>
</dbReference>
<accession>A0A1I3KJA3</accession>
<dbReference type="GO" id="GO:0044281">
    <property type="term" value="P:small molecule metabolic process"/>
    <property type="evidence" value="ECO:0007669"/>
    <property type="project" value="UniProtKB-ARBA"/>
</dbReference>
<dbReference type="STRING" id="289370.SAMN05216602_2540"/>
<dbReference type="InterPro" id="IPR002155">
    <property type="entry name" value="Thiolase"/>
</dbReference>
<evidence type="ECO:0000256" key="5">
    <source>
        <dbReference type="PIRSR" id="PIRSR000429-1"/>
    </source>
</evidence>
<feature type="active site" description="Proton acceptor" evidence="5">
    <location>
        <position position="379"/>
    </location>
</feature>